<comment type="caution">
    <text evidence="2">The sequence shown here is derived from an EMBL/GenBank/DDBJ whole genome shotgun (WGS) entry which is preliminary data.</text>
</comment>
<dbReference type="EMBL" id="JANAVB010023995">
    <property type="protein sequence ID" value="KAJ6822827.1"/>
    <property type="molecule type" value="Genomic_DNA"/>
</dbReference>
<name>A0AAX6G2X8_IRIPA</name>
<dbReference type="PROSITE" id="PS51126">
    <property type="entry name" value="DILUTE"/>
    <property type="match status" value="1"/>
</dbReference>
<organism evidence="2 3">
    <name type="scientific">Iris pallida</name>
    <name type="common">Sweet iris</name>
    <dbReference type="NCBI Taxonomy" id="29817"/>
    <lineage>
        <taxon>Eukaryota</taxon>
        <taxon>Viridiplantae</taxon>
        <taxon>Streptophyta</taxon>
        <taxon>Embryophyta</taxon>
        <taxon>Tracheophyta</taxon>
        <taxon>Spermatophyta</taxon>
        <taxon>Magnoliopsida</taxon>
        <taxon>Liliopsida</taxon>
        <taxon>Asparagales</taxon>
        <taxon>Iridaceae</taxon>
        <taxon>Iridoideae</taxon>
        <taxon>Irideae</taxon>
        <taxon>Iris</taxon>
    </lineage>
</organism>
<proteinExistence type="predicted"/>
<dbReference type="InterPro" id="IPR002710">
    <property type="entry name" value="Dilute_dom"/>
</dbReference>
<dbReference type="AlphaFoldDB" id="A0AAX6G2X8"/>
<keyword evidence="3" id="KW-1185">Reference proteome</keyword>
<dbReference type="InterPro" id="IPR052072">
    <property type="entry name" value="Vascular_dev_regulator"/>
</dbReference>
<dbReference type="Proteomes" id="UP001140949">
    <property type="component" value="Unassembled WGS sequence"/>
</dbReference>
<sequence>MPKRFLVLAPRRLRTWKEESSHHLAYWLSNVSTLLFLLQRSLTHTLTSVFGRMAQGFLSSSAYFNINDLDVVRKVEAKYPVLRFKQQLQAYVEKIYGIIRDNMKKDLTYMLSICIQV</sequence>
<reference evidence="2" key="2">
    <citation type="submission" date="2023-04" db="EMBL/GenBank/DDBJ databases">
        <authorList>
            <person name="Bruccoleri R.E."/>
            <person name="Oakeley E.J."/>
            <person name="Faust A.-M."/>
            <person name="Dessus-Babus S."/>
            <person name="Altorfer M."/>
            <person name="Burckhardt D."/>
            <person name="Oertli M."/>
            <person name="Naumann U."/>
            <person name="Petersen F."/>
            <person name="Wong J."/>
        </authorList>
    </citation>
    <scope>NUCLEOTIDE SEQUENCE</scope>
    <source>
        <strain evidence="2">GSM-AAB239-AS_SAM_17_03QT</strain>
        <tissue evidence="2">Leaf</tissue>
    </source>
</reference>
<gene>
    <name evidence="2" type="ORF">M6B38_387560</name>
</gene>
<accession>A0AAX6G2X8</accession>
<reference evidence="2" key="1">
    <citation type="journal article" date="2023" name="GigaByte">
        <title>Genome assembly of the bearded iris, Iris pallida Lam.</title>
        <authorList>
            <person name="Bruccoleri R.E."/>
            <person name="Oakeley E.J."/>
            <person name="Faust A.M.E."/>
            <person name="Altorfer M."/>
            <person name="Dessus-Babus S."/>
            <person name="Burckhardt D."/>
            <person name="Oertli M."/>
            <person name="Naumann U."/>
            <person name="Petersen F."/>
            <person name="Wong J."/>
        </authorList>
    </citation>
    <scope>NUCLEOTIDE SEQUENCE</scope>
    <source>
        <strain evidence="2">GSM-AAB239-AS_SAM_17_03QT</strain>
    </source>
</reference>
<dbReference type="PANTHER" id="PTHR16027:SF6">
    <property type="entry name" value="DILUTE DOMAIN-CONTAINING PROTEIN"/>
    <property type="match status" value="1"/>
</dbReference>
<protein>
    <submittedName>
        <fullName evidence="2">Myosin-6-like</fullName>
    </submittedName>
</protein>
<evidence type="ECO:0000259" key="1">
    <source>
        <dbReference type="PROSITE" id="PS51126"/>
    </source>
</evidence>
<evidence type="ECO:0000313" key="3">
    <source>
        <dbReference type="Proteomes" id="UP001140949"/>
    </source>
</evidence>
<evidence type="ECO:0000313" key="2">
    <source>
        <dbReference type="EMBL" id="KAJ6822827.1"/>
    </source>
</evidence>
<dbReference type="PANTHER" id="PTHR16027">
    <property type="entry name" value="DILUTE DOMAIN-CONTAINING PROTEIN YPR089W"/>
    <property type="match status" value="1"/>
</dbReference>
<feature type="domain" description="Dilute" evidence="1">
    <location>
        <begin position="10"/>
        <end position="117"/>
    </location>
</feature>